<dbReference type="PANTHER" id="PTHR38471">
    <property type="entry name" value="FOUR HELIX BUNDLE PROTEIN"/>
    <property type="match status" value="1"/>
</dbReference>
<reference evidence="1 2" key="1">
    <citation type="journal article" date="2016" name="Nat. Commun.">
        <title>Thousands of microbial genomes shed light on interconnected biogeochemical processes in an aquifer system.</title>
        <authorList>
            <person name="Anantharaman K."/>
            <person name="Brown C.T."/>
            <person name="Hug L.A."/>
            <person name="Sharon I."/>
            <person name="Castelle C.J."/>
            <person name="Probst A.J."/>
            <person name="Thomas B.C."/>
            <person name="Singh A."/>
            <person name="Wilkins M.J."/>
            <person name="Karaoz U."/>
            <person name="Brodie E.L."/>
            <person name="Williams K.H."/>
            <person name="Hubbard S.S."/>
            <person name="Banfield J.F."/>
        </authorList>
    </citation>
    <scope>NUCLEOTIDE SEQUENCE [LARGE SCALE GENOMIC DNA]</scope>
</reference>
<dbReference type="EMBL" id="MEWR01000023">
    <property type="protein sequence ID" value="OGC81570.1"/>
    <property type="molecule type" value="Genomic_DNA"/>
</dbReference>
<dbReference type="NCBIfam" id="TIGR02436">
    <property type="entry name" value="four helix bundle protein"/>
    <property type="match status" value="1"/>
</dbReference>
<organism evidence="1 2">
    <name type="scientific">Candidatus Abawacabacteria bacterium RBG_16_42_10</name>
    <dbReference type="NCBI Taxonomy" id="1817814"/>
    <lineage>
        <taxon>Bacteria</taxon>
        <taxon>Candidatus Abawacaibacteriota</taxon>
    </lineage>
</organism>
<comment type="caution">
    <text evidence="1">The sequence shown here is derived from an EMBL/GenBank/DDBJ whole genome shotgun (WGS) entry which is preliminary data.</text>
</comment>
<gene>
    <name evidence="1" type="ORF">A2V81_04805</name>
</gene>
<dbReference type="PANTHER" id="PTHR38471:SF2">
    <property type="entry name" value="FOUR HELIX BUNDLE PROTEIN"/>
    <property type="match status" value="1"/>
</dbReference>
<evidence type="ECO:0000313" key="1">
    <source>
        <dbReference type="EMBL" id="OGC81570.1"/>
    </source>
</evidence>
<dbReference type="AlphaFoldDB" id="A0A1F4XJ16"/>
<dbReference type="InterPro" id="IPR036583">
    <property type="entry name" value="23S_rRNA_IVS_sf"/>
</dbReference>
<dbReference type="Gene3D" id="1.20.1440.60">
    <property type="entry name" value="23S rRNA-intervening sequence"/>
    <property type="match status" value="1"/>
</dbReference>
<name>A0A1F4XJ16_9BACT</name>
<dbReference type="Pfam" id="PF05635">
    <property type="entry name" value="23S_rRNA_IVP"/>
    <property type="match status" value="1"/>
</dbReference>
<dbReference type="SUPFAM" id="SSF158446">
    <property type="entry name" value="IVS-encoded protein-like"/>
    <property type="match status" value="1"/>
</dbReference>
<evidence type="ECO:0008006" key="3">
    <source>
        <dbReference type="Google" id="ProtNLM"/>
    </source>
</evidence>
<dbReference type="CDD" id="cd16377">
    <property type="entry name" value="23S_rRNA_IVP_like"/>
    <property type="match status" value="1"/>
</dbReference>
<proteinExistence type="predicted"/>
<accession>A0A1F4XJ16</accession>
<sequence>MFVFEKFPVYQLAEKLSRQIEDCVFNNPDIDFNIKNQLSRALTSITSNIAEGSGKFTGKDKKNFYIIARGSTHECVSLVKTLYNQKFINKEIYTSIYIDFETISKMLTGLIGAMMSR</sequence>
<dbReference type="InterPro" id="IPR012657">
    <property type="entry name" value="23S_rRNA-intervening_sequence"/>
</dbReference>
<dbReference type="Proteomes" id="UP000177614">
    <property type="component" value="Unassembled WGS sequence"/>
</dbReference>
<dbReference type="STRING" id="1817814.A2V81_04805"/>
<protein>
    <recommendedName>
        <fullName evidence="3">Four helix bundle protein</fullName>
    </recommendedName>
</protein>
<evidence type="ECO:0000313" key="2">
    <source>
        <dbReference type="Proteomes" id="UP000177614"/>
    </source>
</evidence>